<name>A0A916QEL8_9BACL</name>
<keyword evidence="1" id="KW-0472">Membrane</keyword>
<reference evidence="2" key="1">
    <citation type="submission" date="2020-08" db="EMBL/GenBank/DDBJ databases">
        <authorList>
            <person name="Uke A."/>
            <person name="Chhe C."/>
            <person name="Baramee S."/>
            <person name="Kosugi A."/>
        </authorList>
    </citation>
    <scope>NUCLEOTIDE SEQUENCE</scope>
    <source>
        <strain evidence="2">DA-C8</strain>
    </source>
</reference>
<sequence>MAKIRWHSRPVRRPIKPLSRRNILLIMLIIMVFFAIQTFVIVERNIKPHLLNLASFRLKQTATEAINSVLPQRIANSANFTDLVDWKMDANGQISGFNLNYAQHMKIAADAVTHVEDLLHEISMKPEKVPLGIALGSTLFASAGPDIPIRFAPLGHAKVELKTRERDAGINMLLVEVYLQIHAELMVIIPFASQPEVLTTNIPISYMLVVGDVPMYYFDYQGNPVGIGSQGAVPSLSIPAIPSIQSDAGAAGGVMESGSH</sequence>
<dbReference type="RefSeq" id="WP_242457579.1">
    <property type="nucleotide sequence ID" value="NZ_BMAQ01000041.1"/>
</dbReference>
<organism evidence="2 3">
    <name type="scientific">Insulibacter thermoxylanivorax</name>
    <dbReference type="NCBI Taxonomy" id="2749268"/>
    <lineage>
        <taxon>Bacteria</taxon>
        <taxon>Bacillati</taxon>
        <taxon>Bacillota</taxon>
        <taxon>Bacilli</taxon>
        <taxon>Bacillales</taxon>
        <taxon>Paenibacillaceae</taxon>
        <taxon>Insulibacter</taxon>
    </lineage>
</organism>
<gene>
    <name evidence="2" type="primary">yunB</name>
    <name evidence="2" type="ORF">PRECH8_26280</name>
</gene>
<reference evidence="2" key="2">
    <citation type="journal article" date="2021" name="Data Brief">
        <title>Draft genome sequence data of the facultative, thermophilic, xylanolytic bacterium Paenibacillus sp. strain DA-C8.</title>
        <authorList>
            <person name="Chhe C."/>
            <person name="Uke A."/>
            <person name="Baramee S."/>
            <person name="Ungkulpasvich U."/>
            <person name="Tachaapaikoon C."/>
            <person name="Pason P."/>
            <person name="Waeonukul R."/>
            <person name="Ratanakhanokchai K."/>
            <person name="Kosugi A."/>
        </authorList>
    </citation>
    <scope>NUCLEOTIDE SEQUENCE</scope>
    <source>
        <strain evidence="2">DA-C8</strain>
    </source>
</reference>
<protein>
    <submittedName>
        <fullName evidence="2">Sporulation protein YunB</fullName>
    </submittedName>
</protein>
<proteinExistence type="predicted"/>
<dbReference type="InterPro" id="IPR014197">
    <property type="entry name" value="Sporulation_prot_YunB"/>
</dbReference>
<accession>A0A916QEL8</accession>
<dbReference type="NCBIfam" id="TIGR02832">
    <property type="entry name" value="spo_yunB"/>
    <property type="match status" value="1"/>
</dbReference>
<evidence type="ECO:0000256" key="1">
    <source>
        <dbReference type="SAM" id="Phobius"/>
    </source>
</evidence>
<keyword evidence="3" id="KW-1185">Reference proteome</keyword>
<dbReference type="PIRSF" id="PIRSF021383">
    <property type="entry name" value="YunB"/>
    <property type="match status" value="1"/>
</dbReference>
<dbReference type="EMBL" id="BMAQ01000041">
    <property type="protein sequence ID" value="GFR39332.1"/>
    <property type="molecule type" value="Genomic_DNA"/>
</dbReference>
<feature type="transmembrane region" description="Helical" evidence="1">
    <location>
        <begin position="21"/>
        <end position="42"/>
    </location>
</feature>
<dbReference type="AlphaFoldDB" id="A0A916QEL8"/>
<keyword evidence="1" id="KW-1133">Transmembrane helix</keyword>
<evidence type="ECO:0000313" key="2">
    <source>
        <dbReference type="EMBL" id="GFR39332.1"/>
    </source>
</evidence>
<keyword evidence="1" id="KW-0812">Transmembrane</keyword>
<dbReference type="Proteomes" id="UP000654993">
    <property type="component" value="Unassembled WGS sequence"/>
</dbReference>
<comment type="caution">
    <text evidence="2">The sequence shown here is derived from an EMBL/GenBank/DDBJ whole genome shotgun (WGS) entry which is preliminary data.</text>
</comment>
<evidence type="ECO:0000313" key="3">
    <source>
        <dbReference type="Proteomes" id="UP000654993"/>
    </source>
</evidence>
<dbReference type="Pfam" id="PF09560">
    <property type="entry name" value="Spore_YunB"/>
    <property type="match status" value="1"/>
</dbReference>